<evidence type="ECO:0000313" key="2">
    <source>
        <dbReference type="Proteomes" id="UP000427769"/>
    </source>
</evidence>
<accession>A0A5K7Z5K8</accession>
<keyword evidence="2" id="KW-1185">Reference proteome</keyword>
<protein>
    <submittedName>
        <fullName evidence="1">Uncharacterized protein</fullName>
    </submittedName>
</protein>
<gene>
    <name evidence="1" type="ORF">DSCW_44830</name>
</gene>
<dbReference type="RefSeq" id="WP_155305853.1">
    <property type="nucleotide sequence ID" value="NZ_AP021875.1"/>
</dbReference>
<dbReference type="KEGG" id="dwd:DSCW_44830"/>
<evidence type="ECO:0000313" key="1">
    <source>
        <dbReference type="EMBL" id="BBO77066.1"/>
    </source>
</evidence>
<sequence>MVNREYRREMLYCGILNNGIVETALCYLPDNIWNQINGKIAITTLNSDACRLAQKICKHDEIVVLSPWIFTYIPAGACEADREFRYFIFCILHEIAHAILKHSPPEELSSKENEEQEDEADKYAIEWFNKYVLENARKGLTQINIEEIREIQEEYQRKTAQLINWG</sequence>
<dbReference type="EMBL" id="AP021875">
    <property type="protein sequence ID" value="BBO77066.1"/>
    <property type="molecule type" value="Genomic_DNA"/>
</dbReference>
<organism evidence="1 2">
    <name type="scientific">Desulfosarcina widdelii</name>
    <dbReference type="NCBI Taxonomy" id="947919"/>
    <lineage>
        <taxon>Bacteria</taxon>
        <taxon>Pseudomonadati</taxon>
        <taxon>Thermodesulfobacteriota</taxon>
        <taxon>Desulfobacteria</taxon>
        <taxon>Desulfobacterales</taxon>
        <taxon>Desulfosarcinaceae</taxon>
        <taxon>Desulfosarcina</taxon>
    </lineage>
</organism>
<dbReference type="AlphaFoldDB" id="A0A5K7Z5K8"/>
<proteinExistence type="predicted"/>
<name>A0A5K7Z5K8_9BACT</name>
<dbReference type="Proteomes" id="UP000427769">
    <property type="component" value="Chromosome"/>
</dbReference>
<reference evidence="1 2" key="1">
    <citation type="submission" date="2019-11" db="EMBL/GenBank/DDBJ databases">
        <title>Comparative genomics of hydrocarbon-degrading Desulfosarcina strains.</title>
        <authorList>
            <person name="Watanabe M."/>
            <person name="Kojima H."/>
            <person name="Fukui M."/>
        </authorList>
    </citation>
    <scope>NUCLEOTIDE SEQUENCE [LARGE SCALE GENOMIC DNA]</scope>
    <source>
        <strain evidence="1 2">PP31</strain>
    </source>
</reference>